<comment type="caution">
    <text evidence="1">The sequence shown here is derived from an EMBL/GenBank/DDBJ whole genome shotgun (WGS) entry which is preliminary data.</text>
</comment>
<keyword evidence="2" id="KW-1185">Reference proteome</keyword>
<gene>
    <name evidence="1" type="primary">pbpC</name>
    <name evidence="1" type="ORF">KO493_12670</name>
</gene>
<evidence type="ECO:0000313" key="1">
    <source>
        <dbReference type="EMBL" id="MBU2951552.1"/>
    </source>
</evidence>
<accession>A0ACC5UB53</accession>
<dbReference type="EMBL" id="JAHKPD010000018">
    <property type="protein sequence ID" value="MBU2951552.1"/>
    <property type="molecule type" value="Genomic_DNA"/>
</dbReference>
<proteinExistence type="predicted"/>
<evidence type="ECO:0000313" key="2">
    <source>
        <dbReference type="Proteomes" id="UP001647509"/>
    </source>
</evidence>
<dbReference type="Proteomes" id="UP001647509">
    <property type="component" value="Unassembled WGS sequence"/>
</dbReference>
<protein>
    <submittedName>
        <fullName evidence="1">Penicillin-binding protein 1C</fullName>
    </submittedName>
</protein>
<reference evidence="1" key="1">
    <citation type="submission" date="2021-05" db="EMBL/GenBank/DDBJ databases">
        <title>Draft genomes of bacteria isolated from model marine particles.</title>
        <authorList>
            <person name="Datta M.S."/>
            <person name="Schwartzman J.A."/>
            <person name="Enke T.N."/>
            <person name="Saavedra J."/>
            <person name="Cermak N."/>
            <person name="Cordero O.X."/>
        </authorList>
    </citation>
    <scope>NUCLEOTIDE SEQUENCE</scope>
    <source>
        <strain evidence="1">I2M19</strain>
    </source>
</reference>
<sequence length="786" mass="87870">MKKGLLIHLKYYLLNNKLKAILVLVIVAAYAFCLPNKLFNDPTSTILESRDGDLLGALIADDGQWRFPILDAVPPKFAQCITHFEDAHFYKHPGFNPISMFKALNANIKAGKVVRGGSTITQQVIRLSRKNQSRSYFEKVIEIILATRLELRDSKEQILNTYVSNAPYGGNVVGLEAASWRYFNIAPHKLSWGQSALLAVLPNAPSLLYPGKNVEPLIEKRNRLLKKLLESKVIDEITYQLSIEENIPSKPEKLPQIGPHLLQNIVKTQKGKRVKSSIDTYLQELALQIVDRHHNLQAENGVNNMAVLILDVKSKKVLSYIGNTKTTKAHQKDVNIILAPRSTGSVLKPFLYMAMLDAGDLLPETLIADVPTTIGDYKPENFTLKYLGAVSAKEALAKSLNIPAVRMLKSFGVTRFYDILRKLDLSDINKGADHYGLSVILGGSESNLWDICNAYSNLAGTLNHFNENSSQYYTNEYQKSGFSSDSKTDLGAFNFDKEIFNAGSIYFGFEAMKELNRPGIDNSWRYFESAQEIAWKTGTSFGNRDAWSVGVTSNYVVGVWVGNADGEGRPGMTGVSAAAPVMFDLFDVLPKSEWFLTPLDDVIEAKICTNSGQLASDICPFTVKQVPAKGLDTDLCQYHKLVYLNKDQTHRVNASCERLGDMVKSSHFVLPPLMAWYYKRNNSDYKYLPPLKDGCEGEETPVMAFTEPLNTNTIIIPKGITGERNKIVFKIAHTNPEAQIYWYLDDTFLKSTQNFNEIAIGLTSGFHRVTALDENGRSIIKKFNVK</sequence>
<organism evidence="1 2">
    <name type="scientific">Pseudotamlana agarivorans</name>
    <dbReference type="NCBI Taxonomy" id="481183"/>
    <lineage>
        <taxon>Bacteria</taxon>
        <taxon>Pseudomonadati</taxon>
        <taxon>Bacteroidota</taxon>
        <taxon>Flavobacteriia</taxon>
        <taxon>Flavobacteriales</taxon>
        <taxon>Flavobacteriaceae</taxon>
        <taxon>Pseudotamlana</taxon>
    </lineage>
</organism>
<name>A0ACC5UB53_9FLAO</name>